<keyword evidence="3" id="KW-0547">Nucleotide-binding</keyword>
<dbReference type="PANTHER" id="PTHR47396:SF1">
    <property type="entry name" value="ATP-DEPENDENT HELICASE IRC3-RELATED"/>
    <property type="match status" value="1"/>
</dbReference>
<dbReference type="InterPro" id="IPR006935">
    <property type="entry name" value="Helicase/UvrB_N"/>
</dbReference>
<evidence type="ECO:0000256" key="1">
    <source>
        <dbReference type="SAM" id="MobiDB-lite"/>
    </source>
</evidence>
<dbReference type="AlphaFoldDB" id="A0A2Z4Y773"/>
<evidence type="ECO:0000313" key="3">
    <source>
        <dbReference type="EMBL" id="AXA36866.1"/>
    </source>
</evidence>
<feature type="region of interest" description="Disordered" evidence="1">
    <location>
        <begin position="483"/>
        <end position="514"/>
    </location>
</feature>
<accession>A0A2Z4Y773</accession>
<keyword evidence="3" id="KW-0067">ATP-binding</keyword>
<evidence type="ECO:0000313" key="4">
    <source>
        <dbReference type="Proteomes" id="UP000262583"/>
    </source>
</evidence>
<dbReference type="InterPro" id="IPR050742">
    <property type="entry name" value="Helicase_Restrict-Modif_Enz"/>
</dbReference>
<name>A0A2Z4Y773_SUMC1</name>
<dbReference type="GO" id="GO:0005524">
    <property type="term" value="F:ATP binding"/>
    <property type="evidence" value="ECO:0007669"/>
    <property type="project" value="InterPro"/>
</dbReference>
<feature type="compositionally biased region" description="Acidic residues" evidence="1">
    <location>
        <begin position="483"/>
        <end position="503"/>
    </location>
</feature>
<sequence>MGQPTIDRLIINSPYEEPRRHWRYDRETRMFELVEGRRPAGYVIATSDSRSFDDPGVFVEIPLVNSIRPRVKKWREAGYPGVTSITKRLLEYWQDPGNFDRRRFFFCQLEAVETLIWLTEAPAAERVGIEIPGDGGPFLRQCCKMATGTGKTIVMAMVIAWQILNKVTHPQDSRFSKHVLVIAPGLTVKKRLAVLQPSADGNYYEAFHIVPAGLLDKLRQGKVLVRNWHALAWETEEQLQKRRSVDKRGVKSDEAYCREVLGEMANARNLLVINDEAHHAWRVNEEARGKHARDRDLSSAEEATVWVGGLDRIARARGILCCYDFSATPFAPSGKKASEEALFEWIVSDFGLNDAIESGLVKTPRIVVRDEGLPDAETYRSRLYHIYTDPTVKNDLNRRARPDEPLPDLVINAYNLLGFDWRETLKAWKEAKHPVPPVMITVCNRTETAARVKHAFETKRILIEELCDPSRILHIDSKVLEEAEAQEDVVPPSDEDSESENGENEVPAARKLTKAEQAERLRQMVDTVGKIGQPGEQIQNVISVGMLSEGWDAKTVTHIMGLRAFTSQLLCEQVVGRGLRRTSYEVDPTTGLLEPEYVNIFGVPFTFLPHEGGEGAPPQPAQPKTLVEPDPAKVAYEIQWPNVLRIERRFVSQLVLDWQMVQPLELDAANIPLIAELAPIVDGKPDVTKIARIDLEKLAQEKRTQRIIFEIVRDVFHETKRTWQHGNEMLLCGQIVRLVEQFIRSDRIRIFSSAFEQDELKRRLILALNMQQIVRHLWDAIREENTERLEPVFDVERPICSTADMPRWYTGKPCQRTAKSHINVCVYDSTWEATDAYVLDTSEEVAAWAKNDHLGFEIYYFYAGQPRKYRPDFLVRLTNGLMLIVETKGEETDEDRAKHKALREWVEAVNTHGGFGRWEAAVARRPGEIWDILKRFSTRPTAMAPAS</sequence>
<proteinExistence type="predicted"/>
<dbReference type="KEGG" id="schv:BRCON_2089"/>
<dbReference type="GO" id="GO:0004386">
    <property type="term" value="F:helicase activity"/>
    <property type="evidence" value="ECO:0007669"/>
    <property type="project" value="UniProtKB-KW"/>
</dbReference>
<dbReference type="GO" id="GO:0016787">
    <property type="term" value="F:hydrolase activity"/>
    <property type="evidence" value="ECO:0007669"/>
    <property type="project" value="InterPro"/>
</dbReference>
<gene>
    <name evidence="3" type="ORF">BRCON_2089</name>
</gene>
<dbReference type="Gene3D" id="3.40.50.300">
    <property type="entry name" value="P-loop containing nucleotide triphosphate hydrolases"/>
    <property type="match status" value="2"/>
</dbReference>
<dbReference type="Gene3D" id="3.40.91.30">
    <property type="match status" value="1"/>
</dbReference>
<feature type="domain" description="Helicase/UvrB N-terminal" evidence="2">
    <location>
        <begin position="140"/>
        <end position="281"/>
    </location>
</feature>
<dbReference type="GO" id="GO:0005829">
    <property type="term" value="C:cytosol"/>
    <property type="evidence" value="ECO:0007669"/>
    <property type="project" value="TreeGrafter"/>
</dbReference>
<keyword evidence="3" id="KW-0347">Helicase</keyword>
<dbReference type="Pfam" id="PF04851">
    <property type="entry name" value="ResIII"/>
    <property type="match status" value="1"/>
</dbReference>
<dbReference type="EMBL" id="CP030759">
    <property type="protein sequence ID" value="AXA36866.1"/>
    <property type="molecule type" value="Genomic_DNA"/>
</dbReference>
<evidence type="ECO:0000259" key="2">
    <source>
        <dbReference type="Pfam" id="PF04851"/>
    </source>
</evidence>
<dbReference type="PANTHER" id="PTHR47396">
    <property type="entry name" value="TYPE I RESTRICTION ENZYME ECOKI R PROTEIN"/>
    <property type="match status" value="1"/>
</dbReference>
<dbReference type="GO" id="GO:0003677">
    <property type="term" value="F:DNA binding"/>
    <property type="evidence" value="ECO:0007669"/>
    <property type="project" value="InterPro"/>
</dbReference>
<dbReference type="Proteomes" id="UP000262583">
    <property type="component" value="Chromosome"/>
</dbReference>
<reference evidence="3 4" key="1">
    <citation type="submission" date="2018-05" db="EMBL/GenBank/DDBJ databases">
        <title>A metagenomic window into the 2 km-deep terrestrial subsurface aquifer revealed taxonomically and functionally diverse microbial community comprising novel uncultured bacterial lineages.</title>
        <authorList>
            <person name="Kadnikov V.V."/>
            <person name="Mardanov A.V."/>
            <person name="Beletsky A.V."/>
            <person name="Banks D."/>
            <person name="Pimenov N.V."/>
            <person name="Frank Y.A."/>
            <person name="Karnachuk O.V."/>
            <person name="Ravin N.V."/>
        </authorList>
    </citation>
    <scope>NUCLEOTIDE SEQUENCE [LARGE SCALE GENOMIC DNA]</scope>
    <source>
        <strain evidence="3">BY</strain>
    </source>
</reference>
<dbReference type="SUPFAM" id="SSF52540">
    <property type="entry name" value="P-loop containing nucleoside triphosphate hydrolases"/>
    <property type="match status" value="1"/>
</dbReference>
<keyword evidence="3" id="KW-0378">Hydrolase</keyword>
<organism evidence="3 4">
    <name type="scientific">Sumerlaea chitinivorans</name>
    <dbReference type="NCBI Taxonomy" id="2250252"/>
    <lineage>
        <taxon>Bacteria</taxon>
        <taxon>Candidatus Sumerlaeota</taxon>
        <taxon>Candidatus Sumerlaeia</taxon>
        <taxon>Candidatus Sumerlaeales</taxon>
        <taxon>Candidatus Sumerlaeaceae</taxon>
        <taxon>Candidatus Sumerlaea</taxon>
    </lineage>
</organism>
<dbReference type="InterPro" id="IPR027417">
    <property type="entry name" value="P-loop_NTPase"/>
</dbReference>
<dbReference type="NCBIfam" id="NF046055">
    <property type="entry name" value="restr_BPTD_3080"/>
    <property type="match status" value="1"/>
</dbReference>
<protein>
    <submittedName>
        <fullName evidence="3">Type III restriction-modification enzyme, helicase subunit</fullName>
    </submittedName>
</protein>